<feature type="non-terminal residue" evidence="4">
    <location>
        <position position="1"/>
    </location>
</feature>
<sequence>EIKTNFKSFLKEQDVFRDYNLEGSTISHLLDILAYNTHYNAFYLNMVANEMFIDSATTRNAMISLSKLLGYTPKSRTGAKANVNISITPNDAPANITIAKNTKFNSSINGINYTFVADQAYSTTAGSDNATVTVQNVSLIEGEPLTFSYTANTQDSSQRFSIPNRGVDHSTITVSIKENSSTTELSPYTQASDLLETGSTSNVFFIEEGTDFLTEIKFGDGVLGRKLKTGNIVIIDYNVCEGVLGNGANNFSVATTVGGYSTATLVTNDKAEGGSDEESINSIRFNAPRHYNTQNRAVTTDDYKRIILRDYPLAESIVVYGGEDADPPEYGKVFIGIKPKSGLYLTDSVKTSIKDNILKKYNVASITPEFVDLDYVYVLLTTTVNFDSRKTVRTSQALRSSIIKSINTYVSEDLYKFEQTFRLSKLQTRIDETDSSILGDDSSIRLKKTIVPELNTPLSYTLRFNNAISHPHTGHAATLSSTVFSINDEQDNLQQDCKIKDFNGVLKGYRIDNEGTEFTVRENMGTIDYITGKVVI</sequence>
<dbReference type="Pfam" id="PF21379">
    <property type="entry name" value="Gp6-like_1st"/>
    <property type="match status" value="1"/>
</dbReference>
<accession>A0A382F4Z1</accession>
<dbReference type="Pfam" id="PF21871">
    <property type="entry name" value="Gp6_C-III"/>
    <property type="match status" value="1"/>
</dbReference>
<gene>
    <name evidence="4" type="ORF">METZ01_LOCUS210894</name>
</gene>
<feature type="non-terminal residue" evidence="4">
    <location>
        <position position="536"/>
    </location>
</feature>
<protein>
    <recommendedName>
        <fullName evidence="5">Baseplate protein J-like domain-containing protein</fullName>
    </recommendedName>
</protein>
<evidence type="ECO:0008006" key="5">
    <source>
        <dbReference type="Google" id="ProtNLM"/>
    </source>
</evidence>
<feature type="domain" description="Baseplate wedge protein gp6-like N-terminal helical" evidence="1">
    <location>
        <begin position="1"/>
        <end position="65"/>
    </location>
</feature>
<name>A0A382F4Z1_9ZZZZ</name>
<feature type="domain" description="Baseplate wedge protein gp6 C-terminal" evidence="3">
    <location>
        <begin position="374"/>
        <end position="446"/>
    </location>
</feature>
<dbReference type="InterPro" id="IPR049026">
    <property type="entry name" value="Gp6-like_N"/>
</dbReference>
<dbReference type="Gene3D" id="3.30.300.200">
    <property type="match status" value="1"/>
</dbReference>
<evidence type="ECO:0000259" key="2">
    <source>
        <dbReference type="Pfam" id="PF21387"/>
    </source>
</evidence>
<feature type="domain" description="Baseplate structural protein gp6 C-terminal" evidence="2">
    <location>
        <begin position="325"/>
        <end position="369"/>
    </location>
</feature>
<proteinExistence type="predicted"/>
<dbReference type="AlphaFoldDB" id="A0A382F4Z1"/>
<dbReference type="InterPro" id="IPR049027">
    <property type="entry name" value="Gp6_C-I"/>
</dbReference>
<organism evidence="4">
    <name type="scientific">marine metagenome</name>
    <dbReference type="NCBI Taxonomy" id="408172"/>
    <lineage>
        <taxon>unclassified sequences</taxon>
        <taxon>metagenomes</taxon>
        <taxon>ecological metagenomes</taxon>
    </lineage>
</organism>
<reference evidence="4" key="1">
    <citation type="submission" date="2018-05" db="EMBL/GenBank/DDBJ databases">
        <authorList>
            <person name="Lanie J.A."/>
            <person name="Ng W.-L."/>
            <person name="Kazmierczak K.M."/>
            <person name="Andrzejewski T.M."/>
            <person name="Davidsen T.M."/>
            <person name="Wayne K.J."/>
            <person name="Tettelin H."/>
            <person name="Glass J.I."/>
            <person name="Rusch D."/>
            <person name="Podicherti R."/>
            <person name="Tsui H.-C.T."/>
            <person name="Winkler M.E."/>
        </authorList>
    </citation>
    <scope>NUCLEOTIDE SEQUENCE</scope>
</reference>
<dbReference type="Pfam" id="PF21387">
    <property type="entry name" value="Gp6_C-I"/>
    <property type="match status" value="1"/>
</dbReference>
<dbReference type="InterPro" id="IPR054065">
    <property type="entry name" value="Gp6_C-III"/>
</dbReference>
<evidence type="ECO:0000313" key="4">
    <source>
        <dbReference type="EMBL" id="SVB58040.1"/>
    </source>
</evidence>
<evidence type="ECO:0000259" key="1">
    <source>
        <dbReference type="Pfam" id="PF21379"/>
    </source>
</evidence>
<dbReference type="EMBL" id="UINC01048022">
    <property type="protein sequence ID" value="SVB58040.1"/>
    <property type="molecule type" value="Genomic_DNA"/>
</dbReference>
<evidence type="ECO:0000259" key="3">
    <source>
        <dbReference type="Pfam" id="PF21871"/>
    </source>
</evidence>